<evidence type="ECO:0000259" key="6">
    <source>
        <dbReference type="Pfam" id="PF07980"/>
    </source>
</evidence>
<dbReference type="InterPro" id="IPR012944">
    <property type="entry name" value="SusD_RagB_dom"/>
</dbReference>
<accession>A0A5S5DPM1</accession>
<organism evidence="8 9">
    <name type="scientific">Sphingobacterium allocomposti</name>
    <dbReference type="NCBI Taxonomy" id="415956"/>
    <lineage>
        <taxon>Bacteria</taxon>
        <taxon>Pseudomonadati</taxon>
        <taxon>Bacteroidota</taxon>
        <taxon>Sphingobacteriia</taxon>
        <taxon>Sphingobacteriales</taxon>
        <taxon>Sphingobacteriaceae</taxon>
        <taxon>Sphingobacterium</taxon>
    </lineage>
</organism>
<keyword evidence="9" id="KW-1185">Reference proteome</keyword>
<comment type="similarity">
    <text evidence="2">Belongs to the SusD family.</text>
</comment>
<evidence type="ECO:0000256" key="1">
    <source>
        <dbReference type="ARBA" id="ARBA00004442"/>
    </source>
</evidence>
<keyword evidence="5" id="KW-0998">Cell outer membrane</keyword>
<dbReference type="AlphaFoldDB" id="A0A5S5DPM1"/>
<evidence type="ECO:0000256" key="3">
    <source>
        <dbReference type="ARBA" id="ARBA00022729"/>
    </source>
</evidence>
<dbReference type="Pfam" id="PF14322">
    <property type="entry name" value="SusD-like_3"/>
    <property type="match status" value="1"/>
</dbReference>
<sequence>MRQKLNIYIRGIALSLLFAFVACNKFLDVQSNSGLEVPNSLESFQKLLDASGFINMNLCSYGEISADDYFLEENTVNRLSNVFRPFYYWEGFSYFYGNDWATAYIPVYTANLVLDKLGDIERTPENALEWDRIKGSALFYRSTQFLSLVWTFAHVYDESSASEDLGIVLRKTSNPNVPSERASVAECYGQILHDFKEALALLPEKADHVMRPSKTACLASLARTYLSMSEFDSAYVYADRALAIENALLDFNDLADVAVDAAIPFTRFNKETLAYFELISSNPQLHFNNLLVDTTLYSLYEDIDLRLKAYFVKNNNGYASFKGSYTGDQRLFGGLATNELFLIRAECLARLERPAEALADLNRLLSKRYKKDLFVPYSSVDGKELVELILTERRKELVFRGLRWIDIKRLNKEGHNIVLKRNVGSKEYTLLPNENRYALPLPEDIIRQTGMPQNPR</sequence>
<protein>
    <submittedName>
        <fullName evidence="8">SusD-like starch-binding protein associating with outer membrane</fullName>
    </submittedName>
</protein>
<evidence type="ECO:0000256" key="5">
    <source>
        <dbReference type="ARBA" id="ARBA00023237"/>
    </source>
</evidence>
<evidence type="ECO:0000313" key="8">
    <source>
        <dbReference type="EMBL" id="TYP96782.1"/>
    </source>
</evidence>
<dbReference type="InterPro" id="IPR033985">
    <property type="entry name" value="SusD-like_N"/>
</dbReference>
<dbReference type="RefSeq" id="WP_148907717.1">
    <property type="nucleotide sequence ID" value="NZ_VNHX01000004.1"/>
</dbReference>
<evidence type="ECO:0000259" key="7">
    <source>
        <dbReference type="Pfam" id="PF14322"/>
    </source>
</evidence>
<evidence type="ECO:0000256" key="4">
    <source>
        <dbReference type="ARBA" id="ARBA00023136"/>
    </source>
</evidence>
<dbReference type="SUPFAM" id="SSF48452">
    <property type="entry name" value="TPR-like"/>
    <property type="match status" value="1"/>
</dbReference>
<dbReference type="InterPro" id="IPR011990">
    <property type="entry name" value="TPR-like_helical_dom_sf"/>
</dbReference>
<evidence type="ECO:0000256" key="2">
    <source>
        <dbReference type="ARBA" id="ARBA00006275"/>
    </source>
</evidence>
<proteinExistence type="inferred from homology"/>
<dbReference type="Pfam" id="PF07980">
    <property type="entry name" value="SusD_RagB"/>
    <property type="match status" value="1"/>
</dbReference>
<feature type="domain" description="SusD-like N-terminal" evidence="7">
    <location>
        <begin position="25"/>
        <end position="226"/>
    </location>
</feature>
<gene>
    <name evidence="8" type="ORF">BC792_1043</name>
</gene>
<comment type="subcellular location">
    <subcellularLocation>
        <location evidence="1">Cell outer membrane</location>
    </subcellularLocation>
</comment>
<comment type="caution">
    <text evidence="8">The sequence shown here is derived from an EMBL/GenBank/DDBJ whole genome shotgun (WGS) entry which is preliminary data.</text>
</comment>
<feature type="domain" description="RagB/SusD" evidence="6">
    <location>
        <begin position="339"/>
        <end position="442"/>
    </location>
</feature>
<name>A0A5S5DPM1_9SPHI</name>
<dbReference type="Gene3D" id="1.25.40.390">
    <property type="match status" value="1"/>
</dbReference>
<keyword evidence="4" id="KW-0472">Membrane</keyword>
<dbReference type="OrthoDB" id="653598at2"/>
<reference evidence="8 9" key="1">
    <citation type="submission" date="2019-07" db="EMBL/GenBank/DDBJ databases">
        <title>Genomic Encyclopedia of Archaeal and Bacterial Type Strains, Phase II (KMG-II): from individual species to whole genera.</title>
        <authorList>
            <person name="Goeker M."/>
        </authorList>
    </citation>
    <scope>NUCLEOTIDE SEQUENCE [LARGE SCALE GENOMIC DNA]</scope>
    <source>
        <strain evidence="8 9">DSM 18850</strain>
    </source>
</reference>
<keyword evidence="3" id="KW-0732">Signal</keyword>
<dbReference type="PROSITE" id="PS51257">
    <property type="entry name" value="PROKAR_LIPOPROTEIN"/>
    <property type="match status" value="1"/>
</dbReference>
<evidence type="ECO:0000313" key="9">
    <source>
        <dbReference type="Proteomes" id="UP000325105"/>
    </source>
</evidence>
<dbReference type="Proteomes" id="UP000325105">
    <property type="component" value="Unassembled WGS sequence"/>
</dbReference>
<dbReference type="GO" id="GO:0009279">
    <property type="term" value="C:cell outer membrane"/>
    <property type="evidence" value="ECO:0007669"/>
    <property type="project" value="UniProtKB-SubCell"/>
</dbReference>
<dbReference type="EMBL" id="VNHX01000004">
    <property type="protein sequence ID" value="TYP96782.1"/>
    <property type="molecule type" value="Genomic_DNA"/>
</dbReference>